<dbReference type="InterPro" id="IPR052159">
    <property type="entry name" value="Competence_DNA_uptake"/>
</dbReference>
<keyword evidence="3" id="KW-1185">Reference proteome</keyword>
<organism evidence="2 3">
    <name type="scientific">Tigheibacillus jepli</name>
    <dbReference type="NCBI Taxonomy" id="3035914"/>
    <lineage>
        <taxon>Bacteria</taxon>
        <taxon>Bacillati</taxon>
        <taxon>Bacillota</taxon>
        <taxon>Bacilli</taxon>
        <taxon>Bacillales</taxon>
        <taxon>Bacillaceae</taxon>
        <taxon>Tigheibacillus</taxon>
    </lineage>
</organism>
<evidence type="ECO:0000313" key="2">
    <source>
        <dbReference type="EMBL" id="MDY0406868.1"/>
    </source>
</evidence>
<dbReference type="InterPro" id="IPR001279">
    <property type="entry name" value="Metallo-B-lactamas"/>
</dbReference>
<evidence type="ECO:0000313" key="3">
    <source>
        <dbReference type="Proteomes" id="UP001228376"/>
    </source>
</evidence>
<feature type="domain" description="Metallo-beta-lactamase" evidence="1">
    <location>
        <begin position="2"/>
        <end position="54"/>
    </location>
</feature>
<evidence type="ECO:0000259" key="1">
    <source>
        <dbReference type="Pfam" id="PF00753"/>
    </source>
</evidence>
<sequence>MLIQTPNEKNILIDGGPPQAGKKVVSYLRKQKVDQIDLMISTHPDYDHIGGLIYMP</sequence>
<name>A0ABU5CN45_9BACI</name>
<dbReference type="InterPro" id="IPR036866">
    <property type="entry name" value="RibonucZ/Hydroxyglut_hydro"/>
</dbReference>
<gene>
    <name evidence="2" type="ORF">P5G51_017250</name>
</gene>
<dbReference type="PANTHER" id="PTHR30619">
    <property type="entry name" value="DNA INTERNALIZATION/COMPETENCE PROTEIN COMEC/REC2"/>
    <property type="match status" value="1"/>
</dbReference>
<accession>A0ABU5CN45</accession>
<proteinExistence type="predicted"/>
<dbReference type="PANTHER" id="PTHR30619:SF7">
    <property type="entry name" value="BETA-LACTAMASE DOMAIN PROTEIN"/>
    <property type="match status" value="1"/>
</dbReference>
<dbReference type="SUPFAM" id="SSF56281">
    <property type="entry name" value="Metallo-hydrolase/oxidoreductase"/>
    <property type="match status" value="1"/>
</dbReference>
<dbReference type="Proteomes" id="UP001228376">
    <property type="component" value="Unassembled WGS sequence"/>
</dbReference>
<dbReference type="Pfam" id="PF00753">
    <property type="entry name" value="Lactamase_B"/>
    <property type="match status" value="1"/>
</dbReference>
<comment type="caution">
    <text evidence="2">The sequence shown here is derived from an EMBL/GenBank/DDBJ whole genome shotgun (WGS) entry which is preliminary data.</text>
</comment>
<dbReference type="Gene3D" id="3.60.15.10">
    <property type="entry name" value="Ribonuclease Z/Hydroxyacylglutathione hydrolase-like"/>
    <property type="match status" value="1"/>
</dbReference>
<dbReference type="RefSeq" id="WP_320385092.1">
    <property type="nucleotide sequence ID" value="NZ_JAROCA020000002.1"/>
</dbReference>
<dbReference type="EMBL" id="JAROCA020000002">
    <property type="protein sequence ID" value="MDY0406868.1"/>
    <property type="molecule type" value="Genomic_DNA"/>
</dbReference>
<reference evidence="2 3" key="1">
    <citation type="submission" date="2023-10" db="EMBL/GenBank/DDBJ databases">
        <title>179-bfca-hs.</title>
        <authorList>
            <person name="Miliotis G."/>
            <person name="Sengupta P."/>
            <person name="Hameed A."/>
            <person name="Chuvochina M."/>
            <person name="Mcdonagh F."/>
            <person name="Simpson A.C."/>
            <person name="Singh N.K."/>
            <person name="Rekha P.D."/>
            <person name="Raman K."/>
            <person name="Hugenholtz P."/>
            <person name="Venkateswaran K."/>
        </authorList>
    </citation>
    <scope>NUCLEOTIDE SEQUENCE [LARGE SCALE GENOMIC DNA]</scope>
    <source>
        <strain evidence="2 3">179-BFC-A-HS</strain>
    </source>
</reference>
<protein>
    <submittedName>
        <fullName evidence="2">MBL fold metallo-hydrolase</fullName>
    </submittedName>
</protein>